<dbReference type="SUPFAM" id="SSF51445">
    <property type="entry name" value="(Trans)glycosidases"/>
    <property type="match status" value="1"/>
</dbReference>
<name>A0A2S3UVT5_9HYPH</name>
<evidence type="ECO:0000313" key="2">
    <source>
        <dbReference type="Proteomes" id="UP000236959"/>
    </source>
</evidence>
<gene>
    <name evidence="1" type="ORF">CLV41_104354</name>
</gene>
<dbReference type="InterPro" id="IPR017853">
    <property type="entry name" value="GH"/>
</dbReference>
<proteinExistence type="predicted"/>
<protein>
    <submittedName>
        <fullName evidence="1">Uncharacterized protein</fullName>
    </submittedName>
</protein>
<keyword evidence="2" id="KW-1185">Reference proteome</keyword>
<dbReference type="RefSeq" id="WP_103222748.1">
    <property type="nucleotide sequence ID" value="NZ_PPCN01000004.1"/>
</dbReference>
<sequence length="401" mass="45726">MVMTALERCKYFGVSNIQGMAYHPGPSNYKKSAPYDSIYHRSDFYNNIFTQLWSEEDNETGVQGRGDLKRFKDQLGVNFIHCYDWSEPIIQRDQHGKDLKFLVHKPFFDACHDLGMKVTIPISNHIMRLMASGDMAEAHKLIRAILGEVGQRPPHPAAGMIKIFNEYELVEHPKPEHVAQVISWILEWEENLEDKFCLPIMVCTSFGMKDDIEGAGYMKDVFLAMKLSSGLNPIAEKVWRTRMVFATNPQREGFVIKDYLENRLPAYWKKNNIPAPPVMFTELGSNIEQTGSEEKQAEWMTQQIEASSPGSSGGNMLGACIFLNEERVWETGGELTFGITRFGPDATWGRPQKNGEAKTIFPVWDNGGWFWGKEGTYPVEQQVPKLNYKSVANAWLRPARD</sequence>
<dbReference type="EMBL" id="PPCN01000004">
    <property type="protein sequence ID" value="POF31784.1"/>
    <property type="molecule type" value="Genomic_DNA"/>
</dbReference>
<accession>A0A2S3UVT5</accession>
<dbReference type="OrthoDB" id="8910835at2"/>
<organism evidence="1 2">
    <name type="scientific">Roseibium marinum</name>
    <dbReference type="NCBI Taxonomy" id="281252"/>
    <lineage>
        <taxon>Bacteria</taxon>
        <taxon>Pseudomonadati</taxon>
        <taxon>Pseudomonadota</taxon>
        <taxon>Alphaproteobacteria</taxon>
        <taxon>Hyphomicrobiales</taxon>
        <taxon>Stappiaceae</taxon>
        <taxon>Roseibium</taxon>
    </lineage>
</organism>
<reference evidence="1 2" key="1">
    <citation type="submission" date="2018-01" db="EMBL/GenBank/DDBJ databases">
        <title>Genomic Encyclopedia of Archaeal and Bacterial Type Strains, Phase II (KMG-II): from individual species to whole genera.</title>
        <authorList>
            <person name="Goeker M."/>
        </authorList>
    </citation>
    <scope>NUCLEOTIDE SEQUENCE [LARGE SCALE GENOMIC DNA]</scope>
    <source>
        <strain evidence="1 2">DSM 17023</strain>
    </source>
</reference>
<dbReference type="AlphaFoldDB" id="A0A2S3UVT5"/>
<comment type="caution">
    <text evidence="1">The sequence shown here is derived from an EMBL/GenBank/DDBJ whole genome shotgun (WGS) entry which is preliminary data.</text>
</comment>
<dbReference type="Proteomes" id="UP000236959">
    <property type="component" value="Unassembled WGS sequence"/>
</dbReference>
<evidence type="ECO:0000313" key="1">
    <source>
        <dbReference type="EMBL" id="POF31784.1"/>
    </source>
</evidence>